<keyword evidence="1" id="KW-0812">Transmembrane</keyword>
<protein>
    <submittedName>
        <fullName evidence="2">Benzoate transporter</fullName>
    </submittedName>
</protein>
<sequence>MSDSQPQHGGSAPRPRLAGELAGACGDLGTFIPHVVGAMTVAGLAPAGVLFGFGLSLVASGLFYGLPMAVQPMKAVSAVLLTGQLTPEATAAAGLVIGALLLALATTGLIGRLARLIPQSVIAGLQLGLGLGMGWLGLHMVAGMPWIGLPALALLLGLPRLWPQAPAAPLVLLAAIGAGLSTGLTTLPAAPGFAPHFPALALPGSWTTLWQAAERAVLPQLPLTLTNAVIVTAALCRDLYPERAARATVRNLALTSGLANLLLAPFGAMPMCHGAGGVAAQHRFGARTGLAPVLFGLALLVLALGFAGSAAALFAAIPPAAVGALLLVAGGDLALSRRLFDARRACWPAIGLTAAATALLNPALGLAAGWAMEAARAALGRPRGRAA</sequence>
<feature type="transmembrane region" description="Helical" evidence="1">
    <location>
        <begin position="347"/>
        <end position="372"/>
    </location>
</feature>
<gene>
    <name evidence="2" type="ORF">E0493_12300</name>
</gene>
<feature type="transmembrane region" description="Helical" evidence="1">
    <location>
        <begin position="167"/>
        <end position="187"/>
    </location>
</feature>
<keyword evidence="1" id="KW-1133">Transmembrane helix</keyword>
<name>A0A845BBD8_9PROT</name>
<feature type="transmembrane region" description="Helical" evidence="1">
    <location>
        <begin position="289"/>
        <end position="307"/>
    </location>
</feature>
<comment type="caution">
    <text evidence="2">The sequence shown here is derived from an EMBL/GenBank/DDBJ whole genome shotgun (WGS) entry which is preliminary data.</text>
</comment>
<dbReference type="Pfam" id="PF16983">
    <property type="entry name" value="MFS_MOT1"/>
    <property type="match status" value="2"/>
</dbReference>
<evidence type="ECO:0000256" key="1">
    <source>
        <dbReference type="SAM" id="Phobius"/>
    </source>
</evidence>
<feature type="transmembrane region" description="Helical" evidence="1">
    <location>
        <begin position="90"/>
        <end position="110"/>
    </location>
</feature>
<dbReference type="RefSeq" id="WP_160937253.1">
    <property type="nucleotide sequence ID" value="NZ_SNVJ01000009.1"/>
</dbReference>
<dbReference type="GO" id="GO:0015098">
    <property type="term" value="F:molybdate ion transmembrane transporter activity"/>
    <property type="evidence" value="ECO:0007669"/>
    <property type="project" value="InterPro"/>
</dbReference>
<dbReference type="EMBL" id="SNVJ01000009">
    <property type="protein sequence ID" value="MXP64125.1"/>
    <property type="molecule type" value="Genomic_DNA"/>
</dbReference>
<feature type="transmembrane region" description="Helical" evidence="1">
    <location>
        <begin position="313"/>
        <end position="335"/>
    </location>
</feature>
<dbReference type="PANTHER" id="PTHR31970:SF9">
    <property type="entry name" value="MOLYBDATE TRANSPORTER 2"/>
    <property type="match status" value="1"/>
</dbReference>
<evidence type="ECO:0000313" key="2">
    <source>
        <dbReference type="EMBL" id="MXP64125.1"/>
    </source>
</evidence>
<dbReference type="PANTHER" id="PTHR31970">
    <property type="match status" value="1"/>
</dbReference>
<evidence type="ECO:0000313" key="3">
    <source>
        <dbReference type="Proteomes" id="UP000460715"/>
    </source>
</evidence>
<dbReference type="Proteomes" id="UP000460715">
    <property type="component" value="Unassembled WGS sequence"/>
</dbReference>
<dbReference type="InterPro" id="IPR031563">
    <property type="entry name" value="MOT1/MOT2"/>
</dbReference>
<feature type="transmembrane region" description="Helical" evidence="1">
    <location>
        <begin position="49"/>
        <end position="70"/>
    </location>
</feature>
<proteinExistence type="predicted"/>
<keyword evidence="1" id="KW-0472">Membrane</keyword>
<reference evidence="2 3" key="1">
    <citation type="submission" date="2019-03" db="EMBL/GenBank/DDBJ databases">
        <title>Roseomonas sp. a novel Roseomonas species isolated from Sea whip Gorgonian.</title>
        <authorList>
            <person name="Li F."/>
            <person name="Pan X."/>
            <person name="Huang S."/>
            <person name="Li Z."/>
            <person name="Meng B."/>
        </authorList>
    </citation>
    <scope>NUCLEOTIDE SEQUENCE [LARGE SCALE GENOMIC DNA]</scope>
    <source>
        <strain evidence="2 3">M0104</strain>
    </source>
</reference>
<dbReference type="AlphaFoldDB" id="A0A845BBD8"/>
<keyword evidence="3" id="KW-1185">Reference proteome</keyword>
<feature type="transmembrane region" description="Helical" evidence="1">
    <location>
        <begin position="122"/>
        <end position="147"/>
    </location>
</feature>
<dbReference type="OrthoDB" id="7361398at2"/>
<accession>A0A845BBD8</accession>
<organism evidence="2 3">
    <name type="scientific">Teichococcus coralli</name>
    <dbReference type="NCBI Taxonomy" id="2545983"/>
    <lineage>
        <taxon>Bacteria</taxon>
        <taxon>Pseudomonadati</taxon>
        <taxon>Pseudomonadota</taxon>
        <taxon>Alphaproteobacteria</taxon>
        <taxon>Acetobacterales</taxon>
        <taxon>Roseomonadaceae</taxon>
        <taxon>Roseomonas</taxon>
    </lineage>
</organism>